<sequence length="163" mass="19100">MEARLKEIRLRYLGLVKKRGEKRKMVKCPKCKTIYAAKLVRAGGSFNNPPMIKEILKEEQYIKDNYKTQSTREMAEYLERSRPSVKGKCERLKFIRIINDVGYLISKGMRQLFKSNGKYWNRTLKNGIKYSKSTRRLFLLEDLGGKCVLCGMDDIDTLQFDDI</sequence>
<dbReference type="AlphaFoldDB" id="A0A0F9NCF0"/>
<reference evidence="1" key="1">
    <citation type="journal article" date="2015" name="Nature">
        <title>Complex archaea that bridge the gap between prokaryotes and eukaryotes.</title>
        <authorList>
            <person name="Spang A."/>
            <person name="Saw J.H."/>
            <person name="Jorgensen S.L."/>
            <person name="Zaremba-Niedzwiedzka K."/>
            <person name="Martijn J."/>
            <person name="Lind A.E."/>
            <person name="van Eijk R."/>
            <person name="Schleper C."/>
            <person name="Guy L."/>
            <person name="Ettema T.J."/>
        </authorList>
    </citation>
    <scope>NUCLEOTIDE SEQUENCE</scope>
</reference>
<organism evidence="1">
    <name type="scientific">marine sediment metagenome</name>
    <dbReference type="NCBI Taxonomy" id="412755"/>
    <lineage>
        <taxon>unclassified sequences</taxon>
        <taxon>metagenomes</taxon>
        <taxon>ecological metagenomes</taxon>
    </lineage>
</organism>
<gene>
    <name evidence="1" type="ORF">LCGC14_1353700</name>
</gene>
<proteinExistence type="predicted"/>
<dbReference type="EMBL" id="LAZR01008390">
    <property type="protein sequence ID" value="KKM79067.1"/>
    <property type="molecule type" value="Genomic_DNA"/>
</dbReference>
<comment type="caution">
    <text evidence="1">The sequence shown here is derived from an EMBL/GenBank/DDBJ whole genome shotgun (WGS) entry which is preliminary data.</text>
</comment>
<accession>A0A0F9NCF0</accession>
<feature type="non-terminal residue" evidence="1">
    <location>
        <position position="163"/>
    </location>
</feature>
<evidence type="ECO:0000313" key="1">
    <source>
        <dbReference type="EMBL" id="KKM79067.1"/>
    </source>
</evidence>
<name>A0A0F9NCF0_9ZZZZ</name>
<protein>
    <submittedName>
        <fullName evidence="1">Uncharacterized protein</fullName>
    </submittedName>
</protein>